<accession>A0ABY8QNB1</accession>
<gene>
    <name evidence="2" type="ORF">LWF01_09840</name>
</gene>
<feature type="region of interest" description="Disordered" evidence="1">
    <location>
        <begin position="1"/>
        <end position="26"/>
    </location>
</feature>
<dbReference type="EC" id="3.1.2.-" evidence="2"/>
<dbReference type="RefSeq" id="WP_349637231.1">
    <property type="nucleotide sequence ID" value="NZ_CP090958.1"/>
</dbReference>
<reference evidence="2 3" key="1">
    <citation type="submission" date="2023-05" db="EMBL/GenBank/DDBJ databases">
        <title>Lithophilousrod everest ZFBP1038 complete genpme.</title>
        <authorList>
            <person name="Tian M."/>
        </authorList>
    </citation>
    <scope>NUCLEOTIDE SEQUENCE [LARGE SCALE GENOMIC DNA]</scope>
    <source>
        <strain evidence="2 3">ZFBP1038</strain>
    </source>
</reference>
<dbReference type="GO" id="GO:0016787">
    <property type="term" value="F:hydrolase activity"/>
    <property type="evidence" value="ECO:0007669"/>
    <property type="project" value="UniProtKB-KW"/>
</dbReference>
<dbReference type="SUPFAM" id="SSF54637">
    <property type="entry name" value="Thioesterase/thiol ester dehydrase-isomerase"/>
    <property type="match status" value="1"/>
</dbReference>
<sequence length="187" mass="20578">MSVNEVQGTAGASAQREDTPGPEPLHQAADKLSLLLELRWGDMDAYNHVNNVQYLRLLEEARVRLLGSPTATSDGSSVVDGTAIQLFSRMGFDTSSLVARHVIEYRAPLEYRVAPVAIDMWVSRLGGASFDLGYEVREPDGSVSYALAETSVVFVDRSSGKPRRMTNEEREILHSLDAGPVPFRRQS</sequence>
<dbReference type="PANTHER" id="PTHR31793">
    <property type="entry name" value="4-HYDROXYBENZOYL-COA THIOESTERASE FAMILY MEMBER"/>
    <property type="match status" value="1"/>
</dbReference>
<dbReference type="CDD" id="cd00586">
    <property type="entry name" value="4HBT"/>
    <property type="match status" value="1"/>
</dbReference>
<feature type="compositionally biased region" description="Polar residues" evidence="1">
    <location>
        <begin position="1"/>
        <end position="12"/>
    </location>
</feature>
<keyword evidence="2" id="KW-0378">Hydrolase</keyword>
<dbReference type="EMBL" id="CP090958">
    <property type="protein sequence ID" value="WGW10452.1"/>
    <property type="molecule type" value="Genomic_DNA"/>
</dbReference>
<dbReference type="Proteomes" id="UP001209083">
    <property type="component" value="Chromosome"/>
</dbReference>
<name>A0ABY8QNB1_9MICO</name>
<protein>
    <submittedName>
        <fullName evidence="2">Thioesterase family protein</fullName>
        <ecNumber evidence="2">3.1.2.-</ecNumber>
    </submittedName>
</protein>
<dbReference type="InterPro" id="IPR050563">
    <property type="entry name" value="4-hydroxybenzoyl-CoA_TE"/>
</dbReference>
<evidence type="ECO:0000313" key="2">
    <source>
        <dbReference type="EMBL" id="WGW10452.1"/>
    </source>
</evidence>
<dbReference type="InterPro" id="IPR029069">
    <property type="entry name" value="HotDog_dom_sf"/>
</dbReference>
<evidence type="ECO:0000256" key="1">
    <source>
        <dbReference type="SAM" id="MobiDB-lite"/>
    </source>
</evidence>
<dbReference type="Gene3D" id="3.10.129.10">
    <property type="entry name" value="Hotdog Thioesterase"/>
    <property type="match status" value="1"/>
</dbReference>
<evidence type="ECO:0000313" key="3">
    <source>
        <dbReference type="Proteomes" id="UP001209083"/>
    </source>
</evidence>
<organism evidence="2 3">
    <name type="scientific">Saxibacter everestensis</name>
    <dbReference type="NCBI Taxonomy" id="2909229"/>
    <lineage>
        <taxon>Bacteria</taxon>
        <taxon>Bacillati</taxon>
        <taxon>Actinomycetota</taxon>
        <taxon>Actinomycetes</taxon>
        <taxon>Micrococcales</taxon>
        <taxon>Brevibacteriaceae</taxon>
        <taxon>Saxibacter</taxon>
    </lineage>
</organism>
<proteinExistence type="predicted"/>
<dbReference type="Pfam" id="PF13279">
    <property type="entry name" value="4HBT_2"/>
    <property type="match status" value="1"/>
</dbReference>
<keyword evidence="3" id="KW-1185">Reference proteome</keyword>
<dbReference type="PANTHER" id="PTHR31793:SF24">
    <property type="entry name" value="LONG-CHAIN ACYL-COA THIOESTERASE FADM"/>
    <property type="match status" value="1"/>
</dbReference>